<evidence type="ECO:0000313" key="8">
    <source>
        <dbReference type="Proteomes" id="UP000613011"/>
    </source>
</evidence>
<organism evidence="7 8">
    <name type="scientific">Ramlibacter aurantiacus</name>
    <dbReference type="NCBI Taxonomy" id="2801330"/>
    <lineage>
        <taxon>Bacteria</taxon>
        <taxon>Pseudomonadati</taxon>
        <taxon>Pseudomonadota</taxon>
        <taxon>Betaproteobacteria</taxon>
        <taxon>Burkholderiales</taxon>
        <taxon>Comamonadaceae</taxon>
        <taxon>Ramlibacter</taxon>
    </lineage>
</organism>
<evidence type="ECO:0000256" key="1">
    <source>
        <dbReference type="ARBA" id="ARBA00004651"/>
    </source>
</evidence>
<evidence type="ECO:0000256" key="6">
    <source>
        <dbReference type="SAM" id="Phobius"/>
    </source>
</evidence>
<evidence type="ECO:0000256" key="4">
    <source>
        <dbReference type="ARBA" id="ARBA00022989"/>
    </source>
</evidence>
<evidence type="ECO:0000256" key="5">
    <source>
        <dbReference type="ARBA" id="ARBA00023136"/>
    </source>
</evidence>
<feature type="transmembrane region" description="Helical" evidence="6">
    <location>
        <begin position="132"/>
        <end position="158"/>
    </location>
</feature>
<keyword evidence="4 6" id="KW-1133">Transmembrane helix</keyword>
<dbReference type="RefSeq" id="WP_201684171.1">
    <property type="nucleotide sequence ID" value="NZ_JAEQNA010000004.1"/>
</dbReference>
<dbReference type="Proteomes" id="UP000613011">
    <property type="component" value="Unassembled WGS sequence"/>
</dbReference>
<feature type="transmembrane region" description="Helical" evidence="6">
    <location>
        <begin position="247"/>
        <end position="265"/>
    </location>
</feature>
<evidence type="ECO:0000256" key="3">
    <source>
        <dbReference type="ARBA" id="ARBA00022692"/>
    </source>
</evidence>
<dbReference type="PANTHER" id="PTHR32196:SF69">
    <property type="entry name" value="BRANCHED-CHAIN AMINO ACID TRANSPORT SYSTEM, PERMEASE PROTEIN"/>
    <property type="match status" value="1"/>
</dbReference>
<sequence length="299" mass="30909">MELLTTFYNLIPITAVQGLLYALVAIGVMIPFRILNIPDMTAEGTFPLGGCAVAALITAGMHPVASTSLAIAAGFLAGMCTALIHLKFRVHSLLAGILTLTMLWSVNLRIMGKPNTPLFGLPNLFDWLDPAILGSLGLQIGLLAVALLALVGVLWWALQTDVGLALRGVGANPQLAPALAVHSTRYIVVGLGLANAITAASGALLAQIQGYADVGMGFGMLVNGLASLIIGEALVGRKTLLRQLSAAVVGSFAYYQISSMALSLGLAPSDLKLITGLFVLAAIGWPILRGKGRATFAAG</sequence>
<keyword evidence="5 6" id="KW-0472">Membrane</keyword>
<name>A0A937D590_9BURK</name>
<keyword evidence="2" id="KW-1003">Cell membrane</keyword>
<dbReference type="CDD" id="cd06574">
    <property type="entry name" value="TM_PBP1_branched-chain-AA_like"/>
    <property type="match status" value="1"/>
</dbReference>
<feature type="transmembrane region" description="Helical" evidence="6">
    <location>
        <begin position="214"/>
        <end position="235"/>
    </location>
</feature>
<dbReference type="EMBL" id="JAEQNA010000004">
    <property type="protein sequence ID" value="MBL0421087.1"/>
    <property type="molecule type" value="Genomic_DNA"/>
</dbReference>
<feature type="transmembrane region" description="Helical" evidence="6">
    <location>
        <begin position="6"/>
        <end position="32"/>
    </location>
</feature>
<comment type="subcellular location">
    <subcellularLocation>
        <location evidence="1">Cell membrane</location>
        <topology evidence="1">Multi-pass membrane protein</topology>
    </subcellularLocation>
</comment>
<dbReference type="PANTHER" id="PTHR32196">
    <property type="entry name" value="ABC TRANSPORTER PERMEASE PROTEIN YPHD-RELATED-RELATED"/>
    <property type="match status" value="1"/>
</dbReference>
<keyword evidence="3 6" id="KW-0812">Transmembrane</keyword>
<dbReference type="InterPro" id="IPR001851">
    <property type="entry name" value="ABC_transp_permease"/>
</dbReference>
<comment type="caution">
    <text evidence="7">The sequence shown here is derived from an EMBL/GenBank/DDBJ whole genome shotgun (WGS) entry which is preliminary data.</text>
</comment>
<accession>A0A937D590</accession>
<gene>
    <name evidence="7" type="ORF">JI739_12080</name>
</gene>
<feature type="transmembrane region" description="Helical" evidence="6">
    <location>
        <begin position="271"/>
        <end position="288"/>
    </location>
</feature>
<evidence type="ECO:0000256" key="2">
    <source>
        <dbReference type="ARBA" id="ARBA00022475"/>
    </source>
</evidence>
<keyword evidence="8" id="KW-1185">Reference proteome</keyword>
<dbReference type="GO" id="GO:0005886">
    <property type="term" value="C:plasma membrane"/>
    <property type="evidence" value="ECO:0007669"/>
    <property type="project" value="UniProtKB-SubCell"/>
</dbReference>
<dbReference type="GO" id="GO:0022857">
    <property type="term" value="F:transmembrane transporter activity"/>
    <property type="evidence" value="ECO:0007669"/>
    <property type="project" value="InterPro"/>
</dbReference>
<feature type="transmembrane region" description="Helical" evidence="6">
    <location>
        <begin position="186"/>
        <end position="208"/>
    </location>
</feature>
<proteinExistence type="predicted"/>
<evidence type="ECO:0000313" key="7">
    <source>
        <dbReference type="EMBL" id="MBL0421087.1"/>
    </source>
</evidence>
<reference evidence="7" key="1">
    <citation type="submission" date="2021-01" db="EMBL/GenBank/DDBJ databases">
        <title>Ramlibacter sp. strain AW1 16S ribosomal RNA gene Genome sequencing and assembly.</title>
        <authorList>
            <person name="Kang M."/>
        </authorList>
    </citation>
    <scope>NUCLEOTIDE SEQUENCE</scope>
    <source>
        <strain evidence="7">AW1</strain>
    </source>
</reference>
<feature type="transmembrane region" description="Helical" evidence="6">
    <location>
        <begin position="93"/>
        <end position="112"/>
    </location>
</feature>
<dbReference type="AlphaFoldDB" id="A0A937D590"/>
<dbReference type="Pfam" id="PF02653">
    <property type="entry name" value="BPD_transp_2"/>
    <property type="match status" value="1"/>
</dbReference>
<protein>
    <submittedName>
        <fullName evidence="7">ABC transporter permease</fullName>
    </submittedName>
</protein>